<comment type="caution">
    <text evidence="2">The sequence shown here is derived from an EMBL/GenBank/DDBJ whole genome shotgun (WGS) entry which is preliminary data.</text>
</comment>
<evidence type="ECO:0000313" key="3">
    <source>
        <dbReference type="Proteomes" id="UP000324800"/>
    </source>
</evidence>
<evidence type="ECO:0000313" key="2">
    <source>
        <dbReference type="EMBL" id="KAA6357895.1"/>
    </source>
</evidence>
<dbReference type="AlphaFoldDB" id="A0A5J4TK86"/>
<proteinExistence type="predicted"/>
<reference evidence="2 3" key="1">
    <citation type="submission" date="2019-03" db="EMBL/GenBank/DDBJ databases">
        <title>Single cell metagenomics reveals metabolic interactions within the superorganism composed of flagellate Streblomastix strix and complex community of Bacteroidetes bacteria on its surface.</title>
        <authorList>
            <person name="Treitli S.C."/>
            <person name="Kolisko M."/>
            <person name="Husnik F."/>
            <person name="Keeling P."/>
            <person name="Hampl V."/>
        </authorList>
    </citation>
    <scope>NUCLEOTIDE SEQUENCE [LARGE SCALE GENOMIC DNA]</scope>
    <source>
        <strain evidence="2">ST1C</strain>
    </source>
</reference>
<feature type="compositionally biased region" description="Low complexity" evidence="1">
    <location>
        <begin position="1"/>
        <end position="13"/>
    </location>
</feature>
<dbReference type="EMBL" id="SNRW01030694">
    <property type="protein sequence ID" value="KAA6357895.1"/>
    <property type="molecule type" value="Genomic_DNA"/>
</dbReference>
<gene>
    <name evidence="2" type="ORF">EZS28_046579</name>
</gene>
<name>A0A5J4TK86_9EUKA</name>
<evidence type="ECO:0000256" key="1">
    <source>
        <dbReference type="SAM" id="MobiDB-lite"/>
    </source>
</evidence>
<feature type="region of interest" description="Disordered" evidence="1">
    <location>
        <begin position="1"/>
        <end position="28"/>
    </location>
</feature>
<organism evidence="2 3">
    <name type="scientific">Streblomastix strix</name>
    <dbReference type="NCBI Taxonomy" id="222440"/>
    <lineage>
        <taxon>Eukaryota</taxon>
        <taxon>Metamonada</taxon>
        <taxon>Preaxostyla</taxon>
        <taxon>Oxymonadida</taxon>
        <taxon>Streblomastigidae</taxon>
        <taxon>Streblomastix</taxon>
    </lineage>
</organism>
<accession>A0A5J4TK86</accession>
<dbReference type="Proteomes" id="UP000324800">
    <property type="component" value="Unassembled WGS sequence"/>
</dbReference>
<sequence length="71" mass="8279">MSTTENTNSDSTNPRNIKQNSRRIKQTKHLGRLFSKERDIHSPVLNMVDNFNTGLVRNRGKQTRGQIRDNR</sequence>
<protein>
    <submittedName>
        <fullName evidence="2">Uncharacterized protein</fullName>
    </submittedName>
</protein>